<dbReference type="InterPro" id="IPR050182">
    <property type="entry name" value="Cytochrome_P450_fam2"/>
</dbReference>
<feature type="transmembrane region" description="Helical" evidence="9">
    <location>
        <begin position="990"/>
        <end position="1010"/>
    </location>
</feature>
<feature type="transmembrane region" description="Helical" evidence="9">
    <location>
        <begin position="569"/>
        <end position="590"/>
    </location>
</feature>
<dbReference type="InterPro" id="IPR001128">
    <property type="entry name" value="Cyt_P450"/>
</dbReference>
<keyword evidence="10" id="KW-0732">Signal</keyword>
<keyword evidence="9" id="KW-0472">Membrane</keyword>
<feature type="binding site" description="axial binding residue" evidence="7">
    <location>
        <position position="451"/>
    </location>
    <ligand>
        <name>heme</name>
        <dbReference type="ChEBI" id="CHEBI:30413"/>
    </ligand>
    <ligandPart>
        <name>Fe</name>
        <dbReference type="ChEBI" id="CHEBI:18248"/>
    </ligandPart>
</feature>
<keyword evidence="9" id="KW-0812">Transmembrane</keyword>
<reference evidence="11" key="1">
    <citation type="submission" date="2023-06" db="EMBL/GenBank/DDBJ databases">
        <title>Genomic analysis of the entomopathogenic nematode Steinernema hermaphroditum.</title>
        <authorList>
            <person name="Schwarz E.M."/>
            <person name="Heppert J.K."/>
            <person name="Baniya A."/>
            <person name="Schwartz H.T."/>
            <person name="Tan C.-H."/>
            <person name="Antoshechkin I."/>
            <person name="Sternberg P.W."/>
            <person name="Goodrich-Blair H."/>
            <person name="Dillman A.R."/>
        </authorList>
    </citation>
    <scope>NUCLEOTIDE SEQUENCE</scope>
    <source>
        <strain evidence="11">PS9179</strain>
        <tissue evidence="11">Whole animal</tissue>
    </source>
</reference>
<evidence type="ECO:0000256" key="3">
    <source>
        <dbReference type="ARBA" id="ARBA00022723"/>
    </source>
</evidence>
<keyword evidence="7" id="KW-0349">Heme</keyword>
<dbReference type="GO" id="GO:0005737">
    <property type="term" value="C:cytoplasm"/>
    <property type="evidence" value="ECO:0007669"/>
    <property type="project" value="TreeGrafter"/>
</dbReference>
<evidence type="ECO:0000256" key="1">
    <source>
        <dbReference type="ARBA" id="ARBA00001971"/>
    </source>
</evidence>
<dbReference type="PRINTS" id="PR00385">
    <property type="entry name" value="P450"/>
</dbReference>
<dbReference type="Pfam" id="PF00067">
    <property type="entry name" value="p450"/>
    <property type="match status" value="1"/>
</dbReference>
<evidence type="ECO:0000256" key="8">
    <source>
        <dbReference type="SAM" id="MobiDB-lite"/>
    </source>
</evidence>
<keyword evidence="5 7" id="KW-0408">Iron</keyword>
<proteinExistence type="inferred from homology"/>
<evidence type="ECO:0000256" key="6">
    <source>
        <dbReference type="ARBA" id="ARBA00023033"/>
    </source>
</evidence>
<keyword evidence="12" id="KW-1185">Reference proteome</keyword>
<dbReference type="PROSITE" id="PS00086">
    <property type="entry name" value="CYTOCHROME_P450"/>
    <property type="match status" value="1"/>
</dbReference>
<dbReference type="GO" id="GO:0006805">
    <property type="term" value="P:xenobiotic metabolic process"/>
    <property type="evidence" value="ECO:0007669"/>
    <property type="project" value="TreeGrafter"/>
</dbReference>
<comment type="caution">
    <text evidence="11">The sequence shown here is derived from an EMBL/GenBank/DDBJ whole genome shotgun (WGS) entry which is preliminary data.</text>
</comment>
<evidence type="ECO:0000256" key="4">
    <source>
        <dbReference type="ARBA" id="ARBA00023002"/>
    </source>
</evidence>
<feature type="signal peptide" evidence="10">
    <location>
        <begin position="1"/>
        <end position="23"/>
    </location>
</feature>
<feature type="transmembrane region" description="Helical" evidence="9">
    <location>
        <begin position="529"/>
        <end position="549"/>
    </location>
</feature>
<feature type="transmembrane region" description="Helical" evidence="9">
    <location>
        <begin position="695"/>
        <end position="715"/>
    </location>
</feature>
<evidence type="ECO:0008006" key="13">
    <source>
        <dbReference type="Google" id="ProtNLM"/>
    </source>
</evidence>
<dbReference type="GO" id="GO:0020037">
    <property type="term" value="F:heme binding"/>
    <property type="evidence" value="ECO:0007669"/>
    <property type="project" value="InterPro"/>
</dbReference>
<feature type="transmembrane region" description="Helical" evidence="9">
    <location>
        <begin position="887"/>
        <end position="910"/>
    </location>
</feature>
<dbReference type="InterPro" id="IPR036396">
    <property type="entry name" value="Cyt_P450_sf"/>
</dbReference>
<feature type="transmembrane region" description="Helical" evidence="9">
    <location>
        <begin position="848"/>
        <end position="867"/>
    </location>
</feature>
<evidence type="ECO:0000256" key="9">
    <source>
        <dbReference type="SAM" id="Phobius"/>
    </source>
</evidence>
<dbReference type="EMBL" id="JAUCMV010000001">
    <property type="protein sequence ID" value="KAK0426975.1"/>
    <property type="molecule type" value="Genomic_DNA"/>
</dbReference>
<evidence type="ECO:0000256" key="2">
    <source>
        <dbReference type="ARBA" id="ARBA00010617"/>
    </source>
</evidence>
<name>A0AA39INL8_9BILA</name>
<dbReference type="CDD" id="cd20617">
    <property type="entry name" value="CYP1_2-like"/>
    <property type="match status" value="1"/>
</dbReference>
<keyword evidence="6" id="KW-0503">Monooxygenase</keyword>
<comment type="similarity">
    <text evidence="2">Belongs to the cytochrome P450 family.</text>
</comment>
<dbReference type="InterPro" id="IPR002401">
    <property type="entry name" value="Cyt_P450_E_grp-I"/>
</dbReference>
<dbReference type="GO" id="GO:0016712">
    <property type="term" value="F:oxidoreductase activity, acting on paired donors, with incorporation or reduction of molecular oxygen, reduced flavin or flavoprotein as one donor, and incorporation of one atom of oxygen"/>
    <property type="evidence" value="ECO:0007669"/>
    <property type="project" value="TreeGrafter"/>
</dbReference>
<feature type="transmembrane region" description="Helical" evidence="9">
    <location>
        <begin position="812"/>
        <end position="836"/>
    </location>
</feature>
<dbReference type="AlphaFoldDB" id="A0AA39INL8"/>
<sequence length="1098" mass="125242">MIPFSAVLVLLFLFGWWVRSAKRKDLPPGPTPLPFLGNAHQLFWAYLRGKTHVDVFIEWKKKYGNVYTMYIGPFHCVIIADYKTAMDAFVKNAEHHADRPPFFMFNTIRNDLGVTFAKGPGWQEQRRFSLRTLRDFGFGRNIMQIRILEELHYRTERLDRVIDGNGGKPLTIDPRHFMDLLVSSIINRILVGYRYDEEHFDEFKTIKYGLDREFDSLTIWDLAWLNNSTYRLPGFRHRWDLTADHQRVMHDHMKKTVRKRLEEIASGHHHLDFENGGDDYIDAYLIKLHEKTEKNEFLGWFSEDSLAVNLLDLWMAGTETTIQSLMWFLIFALNDLPIQEKVREECYAITGGNRDVELKDRPNMPYMNAVITEVLRCTNVLNFNFIHQTTCKTVVGEYIIPEEACITSQLSVILNDETDFPDHAKFDPERYIRDKELSKKVIAFGVGKRACVGESLARAELFLIISNFCQKYKFSPPDECSPPTTNELSPLLFLKRTHRFNMRIEKLVSGVQSGIMSFLDTTVHYDFDMIGGALNCVGLFGRPLFLLILALNRFVNLTRLIRSRKNEKIVFSVLLAIASLATFFGFAYRITIGKAHYYLGYDIYRPLKTTGAAAIIKHITVGVDITAIALATLIYFGVFAFIIYKRKTTRMLALLKSTDIPVIAQGIITLSHAAVVKCGTGHIFVSMLESRPANIAYIIWLETMTLINPLSYLILVRYKDAGVSWLYYNTQEFAKKLHQVHQTAHKFDFDEQGGTNEQKLLLWDEFKSCDCFTKGTKETCLWSFPQAAMSEMVVSAEVPYLSRSPSLSLDNAVIGLLYLFANGLVLPIYIIFLLIFIRKDPYRHSMTFKIMFCLGVVECLQLVSGIQSGVMTLADSTLDFHFNLVGGAFNCVGLFGRPLFILVLALNRFVKITGLITAKRSETLLFSVLLAVASLLCGLYFVYRLSIGRSWYLLTYDIFRPMRTTGVANVIKHITRRTAQSSTSLKSTDIPVIVQAVITLCHAVIVRCGAGNVFAELLDNRAANIFSIVWLEVMALVNPLSYLLLVKYIALPQSSPSTFVFQNTAQEFPPIRSSPGNRSNASHEKNQSELEPFLSEEL</sequence>
<evidence type="ECO:0000256" key="10">
    <source>
        <dbReference type="SAM" id="SignalP"/>
    </source>
</evidence>
<feature type="transmembrane region" description="Helical" evidence="9">
    <location>
        <begin position="1022"/>
        <end position="1045"/>
    </location>
</feature>
<dbReference type="Gene3D" id="1.10.630.10">
    <property type="entry name" value="Cytochrome P450"/>
    <property type="match status" value="1"/>
</dbReference>
<dbReference type="GO" id="GO:0006082">
    <property type="term" value="P:organic acid metabolic process"/>
    <property type="evidence" value="ECO:0007669"/>
    <property type="project" value="TreeGrafter"/>
</dbReference>
<protein>
    <recommendedName>
        <fullName evidence="13">G protein-coupled receptor</fullName>
    </recommendedName>
</protein>
<gene>
    <name evidence="11" type="ORF">QR680_009998</name>
</gene>
<feature type="chain" id="PRO_5041425437" description="G protein-coupled receptor" evidence="10">
    <location>
        <begin position="24"/>
        <end position="1098"/>
    </location>
</feature>
<accession>A0AA39INL8</accession>
<dbReference type="PANTHER" id="PTHR24300:SF375">
    <property type="entry name" value="CYTOCHROME P450 FAMILY"/>
    <property type="match status" value="1"/>
</dbReference>
<feature type="transmembrane region" description="Helical" evidence="9">
    <location>
        <begin position="625"/>
        <end position="644"/>
    </location>
</feature>
<keyword evidence="3 7" id="KW-0479">Metal-binding</keyword>
<evidence type="ECO:0000256" key="5">
    <source>
        <dbReference type="ARBA" id="ARBA00023004"/>
    </source>
</evidence>
<dbReference type="GO" id="GO:0005506">
    <property type="term" value="F:iron ion binding"/>
    <property type="evidence" value="ECO:0007669"/>
    <property type="project" value="InterPro"/>
</dbReference>
<organism evidence="11 12">
    <name type="scientific">Steinernema hermaphroditum</name>
    <dbReference type="NCBI Taxonomy" id="289476"/>
    <lineage>
        <taxon>Eukaryota</taxon>
        <taxon>Metazoa</taxon>
        <taxon>Ecdysozoa</taxon>
        <taxon>Nematoda</taxon>
        <taxon>Chromadorea</taxon>
        <taxon>Rhabditida</taxon>
        <taxon>Tylenchina</taxon>
        <taxon>Panagrolaimomorpha</taxon>
        <taxon>Strongyloidoidea</taxon>
        <taxon>Steinernematidae</taxon>
        <taxon>Steinernema</taxon>
    </lineage>
</organism>
<keyword evidence="4" id="KW-0560">Oxidoreductase</keyword>
<dbReference type="Proteomes" id="UP001175271">
    <property type="component" value="Unassembled WGS sequence"/>
</dbReference>
<feature type="transmembrane region" description="Helical" evidence="9">
    <location>
        <begin position="922"/>
        <end position="943"/>
    </location>
</feature>
<keyword evidence="9" id="KW-1133">Transmembrane helix</keyword>
<dbReference type="FunFam" id="1.10.630.10:FF:000036">
    <property type="entry name" value="CYtochrome P450 family"/>
    <property type="match status" value="1"/>
</dbReference>
<feature type="region of interest" description="Disordered" evidence="8">
    <location>
        <begin position="1070"/>
        <end position="1098"/>
    </location>
</feature>
<dbReference type="SUPFAM" id="SSF48264">
    <property type="entry name" value="Cytochrome P450"/>
    <property type="match status" value="1"/>
</dbReference>
<dbReference type="InterPro" id="IPR017972">
    <property type="entry name" value="Cyt_P450_CS"/>
</dbReference>
<evidence type="ECO:0000256" key="7">
    <source>
        <dbReference type="PIRSR" id="PIRSR602401-1"/>
    </source>
</evidence>
<dbReference type="PANTHER" id="PTHR24300">
    <property type="entry name" value="CYTOCHROME P450 508A4-RELATED"/>
    <property type="match status" value="1"/>
</dbReference>
<dbReference type="PRINTS" id="PR00463">
    <property type="entry name" value="EP450I"/>
</dbReference>
<evidence type="ECO:0000313" key="12">
    <source>
        <dbReference type="Proteomes" id="UP001175271"/>
    </source>
</evidence>
<comment type="cofactor">
    <cofactor evidence="1 7">
        <name>heme</name>
        <dbReference type="ChEBI" id="CHEBI:30413"/>
    </cofactor>
</comment>
<evidence type="ECO:0000313" key="11">
    <source>
        <dbReference type="EMBL" id="KAK0426975.1"/>
    </source>
</evidence>